<dbReference type="KEGG" id="btur:DB313_05740"/>
<name>A0A386PNC9_9SPIR</name>
<sequence length="134" mass="15399">MSATTNSIDEIHRRILELLSLNAEILSIENLKTYIHLLEDILLAKRVEPTLLSSNESFLLVYYFVACQLIKKGTLTSFTFNRIKSEKLGELAVEYSDPARNKEIDSKDFCNEFNELLDDLTKRGYKRVKPLGVI</sequence>
<dbReference type="RefSeq" id="WP_120104922.1">
    <property type="nucleotide sequence ID" value="NZ_CP028888.1"/>
</dbReference>
<geneLocation type="plasmid" evidence="2 3">
    <name>cp33</name>
</geneLocation>
<proteinExistence type="predicted"/>
<accession>A0A386PNC9</accession>
<evidence type="ECO:0000259" key="1">
    <source>
        <dbReference type="Pfam" id="PF13029"/>
    </source>
</evidence>
<dbReference type="Proteomes" id="UP000275571">
    <property type="component" value="Plasmid cp33"/>
</dbReference>
<dbReference type="OrthoDB" id="350668at2"/>
<reference evidence="2 3" key="1">
    <citation type="journal article" date="2018" name="Infect. Genet. Evol.">
        <title>Genome-wide analysis of Borrelia turcica and 'Candidatus Borrelia tachyglossi' shows relapsing fever-like genomes with unique genomic links to Lyme disease Borrelia.</title>
        <authorList>
            <person name="Gofton A.W."/>
            <person name="Margos G."/>
            <person name="Fingerle V."/>
            <person name="Hepner S."/>
            <person name="Loh S.M."/>
            <person name="Ryan U."/>
            <person name="Irwin P."/>
            <person name="Oskam C.L."/>
        </authorList>
    </citation>
    <scope>NUCLEOTIDE SEQUENCE [LARGE SCALE GENOMIC DNA]</scope>
    <source>
        <strain evidence="2 3">IST7</strain>
        <plasmid evidence="2">cp33</plasmid>
    </source>
</reference>
<protein>
    <recommendedName>
        <fullName evidence="1">DUF3890 domain-containing protein</fullName>
    </recommendedName>
</protein>
<evidence type="ECO:0000313" key="3">
    <source>
        <dbReference type="Proteomes" id="UP000275571"/>
    </source>
</evidence>
<keyword evidence="2" id="KW-0614">Plasmid</keyword>
<organism evidence="2 3">
    <name type="scientific">Borrelia turcica IST7</name>
    <dbReference type="NCBI Taxonomy" id="1104446"/>
    <lineage>
        <taxon>Bacteria</taxon>
        <taxon>Pseudomonadati</taxon>
        <taxon>Spirochaetota</taxon>
        <taxon>Spirochaetia</taxon>
        <taxon>Spirochaetales</taxon>
        <taxon>Borreliaceae</taxon>
        <taxon>Borrelia</taxon>
    </lineage>
</organism>
<dbReference type="InterPro" id="IPR024988">
    <property type="entry name" value="DUF3890"/>
</dbReference>
<gene>
    <name evidence="2" type="ORF">DB313_05740</name>
</gene>
<keyword evidence="3" id="KW-1185">Reference proteome</keyword>
<dbReference type="AlphaFoldDB" id="A0A386PNC9"/>
<dbReference type="Pfam" id="PF13029">
    <property type="entry name" value="DUF3890"/>
    <property type="match status" value="1"/>
</dbReference>
<dbReference type="EMBL" id="CP028888">
    <property type="protein sequence ID" value="AYE37001.1"/>
    <property type="molecule type" value="Genomic_DNA"/>
</dbReference>
<evidence type="ECO:0000313" key="2">
    <source>
        <dbReference type="EMBL" id="AYE37001.1"/>
    </source>
</evidence>
<feature type="domain" description="DUF3890" evidence="1">
    <location>
        <begin position="5"/>
        <end position="65"/>
    </location>
</feature>